<evidence type="ECO:0000256" key="2">
    <source>
        <dbReference type="SAM" id="Phobius"/>
    </source>
</evidence>
<dbReference type="AlphaFoldDB" id="U2QT51"/>
<keyword evidence="5" id="KW-1185">Reference proteome</keyword>
<reference evidence="4" key="1">
    <citation type="submission" date="2013-08" db="EMBL/GenBank/DDBJ databases">
        <authorList>
            <person name="Durkin A.S."/>
            <person name="Haft D.R."/>
            <person name="McCorrison J."/>
            <person name="Torralba M."/>
            <person name="Gillis M."/>
            <person name="Haft D.H."/>
            <person name="Methe B."/>
            <person name="Sutton G."/>
            <person name="Nelson K.E."/>
        </authorList>
    </citation>
    <scope>NUCLEOTIDE SEQUENCE [LARGE SCALE GENOMIC DNA]</scope>
    <source>
        <strain evidence="4">F0233</strain>
    </source>
</reference>
<feature type="compositionally biased region" description="Basic residues" evidence="1">
    <location>
        <begin position="203"/>
        <end position="215"/>
    </location>
</feature>
<keyword evidence="2" id="KW-1133">Transmembrane helix</keyword>
<sequence>MDISSSLRIGDVERDAALARLQSHYAAGRLSTGEFEERMEKALAAHYQSELDPLFTDLPDDPQTRFFDETGPVGRAARPSALTPWQAPPAPRPSHRGVTGAMLVAVGGLVWSAALIATLLGAPGEVWAAAIAVMVGCGIMSRSLRRGDRQELPAVGERPAALPGGPDDSVRPHAGREQYRTARQEARAVRRELRDTVREQYRTRRREYRRRRRGR</sequence>
<feature type="domain" description="DUF1707" evidence="3">
    <location>
        <begin position="7"/>
        <end position="59"/>
    </location>
</feature>
<comment type="caution">
    <text evidence="4">The sequence shown here is derived from an EMBL/GenBank/DDBJ whole genome shotgun (WGS) entry which is preliminary data.</text>
</comment>
<evidence type="ECO:0000256" key="1">
    <source>
        <dbReference type="SAM" id="MobiDB-lite"/>
    </source>
</evidence>
<dbReference type="Proteomes" id="UP000017052">
    <property type="component" value="Unassembled WGS sequence"/>
</dbReference>
<dbReference type="RefSeq" id="WP_021797021.1">
    <property type="nucleotide sequence ID" value="NZ_ACVN02000118.1"/>
</dbReference>
<organism evidence="4 5">
    <name type="scientific">Propionibacterium acidifaciens F0233</name>
    <dbReference type="NCBI Taxonomy" id="553198"/>
    <lineage>
        <taxon>Bacteria</taxon>
        <taxon>Bacillati</taxon>
        <taxon>Actinomycetota</taxon>
        <taxon>Actinomycetes</taxon>
        <taxon>Propionibacteriales</taxon>
        <taxon>Propionibacteriaceae</taxon>
        <taxon>Propionibacterium</taxon>
    </lineage>
</organism>
<feature type="transmembrane region" description="Helical" evidence="2">
    <location>
        <begin position="101"/>
        <end position="120"/>
    </location>
</feature>
<keyword evidence="2" id="KW-0812">Transmembrane</keyword>
<name>U2QT51_9ACTN</name>
<evidence type="ECO:0000313" key="4">
    <source>
        <dbReference type="EMBL" id="ERK59404.1"/>
    </source>
</evidence>
<keyword evidence="2" id="KW-0472">Membrane</keyword>
<protein>
    <submittedName>
        <fullName evidence="4">PF08044 domain protein</fullName>
    </submittedName>
</protein>
<feature type="compositionally biased region" description="Basic and acidic residues" evidence="1">
    <location>
        <begin position="168"/>
        <end position="202"/>
    </location>
</feature>
<dbReference type="InterPro" id="IPR012551">
    <property type="entry name" value="DUF1707_SHOCT-like"/>
</dbReference>
<feature type="region of interest" description="Disordered" evidence="1">
    <location>
        <begin position="155"/>
        <end position="215"/>
    </location>
</feature>
<dbReference type="EMBL" id="ACVN02000118">
    <property type="protein sequence ID" value="ERK59404.1"/>
    <property type="molecule type" value="Genomic_DNA"/>
</dbReference>
<feature type="transmembrane region" description="Helical" evidence="2">
    <location>
        <begin position="126"/>
        <end position="144"/>
    </location>
</feature>
<evidence type="ECO:0000259" key="3">
    <source>
        <dbReference type="Pfam" id="PF08044"/>
    </source>
</evidence>
<dbReference type="GeneID" id="95360131"/>
<gene>
    <name evidence="4" type="ORF">HMPREF0682_0249</name>
</gene>
<dbReference type="OrthoDB" id="3534574at2"/>
<dbReference type="Pfam" id="PF08044">
    <property type="entry name" value="DUF1707"/>
    <property type="match status" value="1"/>
</dbReference>
<proteinExistence type="predicted"/>
<accession>U2QT51</accession>
<evidence type="ECO:0000313" key="5">
    <source>
        <dbReference type="Proteomes" id="UP000017052"/>
    </source>
</evidence>